<evidence type="ECO:0000256" key="2">
    <source>
        <dbReference type="SAM" id="SignalP"/>
    </source>
</evidence>
<dbReference type="EMBL" id="MCFG01000181">
    <property type="protein sequence ID" value="ORX79271.1"/>
    <property type="molecule type" value="Genomic_DNA"/>
</dbReference>
<organism evidence="3 4">
    <name type="scientific">Anaeromyces robustus</name>
    <dbReference type="NCBI Taxonomy" id="1754192"/>
    <lineage>
        <taxon>Eukaryota</taxon>
        <taxon>Fungi</taxon>
        <taxon>Fungi incertae sedis</taxon>
        <taxon>Chytridiomycota</taxon>
        <taxon>Chytridiomycota incertae sedis</taxon>
        <taxon>Neocallimastigomycetes</taxon>
        <taxon>Neocallimastigales</taxon>
        <taxon>Neocallimastigaceae</taxon>
        <taxon>Anaeromyces</taxon>
    </lineage>
</organism>
<dbReference type="AlphaFoldDB" id="A0A1Y1X0C9"/>
<reference evidence="3 4" key="1">
    <citation type="submission" date="2016-08" db="EMBL/GenBank/DDBJ databases">
        <title>A Parts List for Fungal Cellulosomes Revealed by Comparative Genomics.</title>
        <authorList>
            <consortium name="DOE Joint Genome Institute"/>
            <person name="Haitjema C.H."/>
            <person name="Gilmore S.P."/>
            <person name="Henske J.K."/>
            <person name="Solomon K.V."/>
            <person name="De Groot R."/>
            <person name="Kuo A."/>
            <person name="Mondo S.J."/>
            <person name="Salamov A.A."/>
            <person name="Labutti K."/>
            <person name="Zhao Z."/>
            <person name="Chiniquy J."/>
            <person name="Barry K."/>
            <person name="Brewer H.M."/>
            <person name="Purvine S.O."/>
            <person name="Wright A.T."/>
            <person name="Boxma B."/>
            <person name="Van Alen T."/>
            <person name="Hackstein J.H."/>
            <person name="Baker S.E."/>
            <person name="Grigoriev I.V."/>
            <person name="O'Malley M.A."/>
        </authorList>
    </citation>
    <scope>NUCLEOTIDE SEQUENCE [LARGE SCALE GENOMIC DNA]</scope>
    <source>
        <strain evidence="3 4">S4</strain>
    </source>
</reference>
<keyword evidence="1" id="KW-1133">Transmembrane helix</keyword>
<feature type="chain" id="PRO_5012463291" evidence="2">
    <location>
        <begin position="19"/>
        <end position="294"/>
    </location>
</feature>
<evidence type="ECO:0000313" key="4">
    <source>
        <dbReference type="Proteomes" id="UP000193944"/>
    </source>
</evidence>
<keyword evidence="1" id="KW-0812">Transmembrane</keyword>
<feature type="transmembrane region" description="Helical" evidence="1">
    <location>
        <begin position="266"/>
        <end position="293"/>
    </location>
</feature>
<sequence>MLFYKLLIALISVYGALAIVNGRCSSGNGVCISTSSCTKAGGTYVSGKCPDDPGDIKCCNKNSCTVSGKTGTCKFTVDCKGKSLAGACPGPSNFQCCVDEVIQAKCSYQGIDGKCMNWTECNGFRVQGLCPGNGNIQCCLPKSPCFTEGKVGYCIPTAQCHTKKVAGKCPGGKDIQCYTILSKPIDISKDEECLGHNFLNLQVFYYKICITRNDNARPVLPFIWNAQKRVNACRYMATLRAFYEVSSIIVLFSNNMYKLDMQEMSYLYFLLNLPFMYFCILSLYESIVIALIIV</sequence>
<accession>A0A1Y1X0C9</accession>
<gene>
    <name evidence="3" type="ORF">BCR32DRAFT_281558</name>
</gene>
<feature type="signal peptide" evidence="2">
    <location>
        <begin position="1"/>
        <end position="18"/>
    </location>
</feature>
<keyword evidence="2" id="KW-0732">Signal</keyword>
<comment type="caution">
    <text evidence="3">The sequence shown here is derived from an EMBL/GenBank/DDBJ whole genome shotgun (WGS) entry which is preliminary data.</text>
</comment>
<dbReference type="OrthoDB" id="2251794at2759"/>
<dbReference type="Proteomes" id="UP000193944">
    <property type="component" value="Unassembled WGS sequence"/>
</dbReference>
<evidence type="ECO:0000313" key="3">
    <source>
        <dbReference type="EMBL" id="ORX79271.1"/>
    </source>
</evidence>
<keyword evidence="4" id="KW-1185">Reference proteome</keyword>
<protein>
    <submittedName>
        <fullName evidence="3">Uncharacterized protein</fullName>
    </submittedName>
</protein>
<evidence type="ECO:0000256" key="1">
    <source>
        <dbReference type="SAM" id="Phobius"/>
    </source>
</evidence>
<reference evidence="3 4" key="2">
    <citation type="submission" date="2016-08" db="EMBL/GenBank/DDBJ databases">
        <title>Pervasive Adenine N6-methylation of Active Genes in Fungi.</title>
        <authorList>
            <consortium name="DOE Joint Genome Institute"/>
            <person name="Mondo S.J."/>
            <person name="Dannebaum R.O."/>
            <person name="Kuo R.C."/>
            <person name="Labutti K."/>
            <person name="Haridas S."/>
            <person name="Kuo A."/>
            <person name="Salamov A."/>
            <person name="Ahrendt S.R."/>
            <person name="Lipzen A."/>
            <person name="Sullivan W."/>
            <person name="Andreopoulos W.B."/>
            <person name="Clum A."/>
            <person name="Lindquist E."/>
            <person name="Daum C."/>
            <person name="Ramamoorthy G.K."/>
            <person name="Gryganskyi A."/>
            <person name="Culley D."/>
            <person name="Magnuson J.K."/>
            <person name="James T.Y."/>
            <person name="O'Malley M.A."/>
            <person name="Stajich J.E."/>
            <person name="Spatafora J.W."/>
            <person name="Visel A."/>
            <person name="Grigoriev I.V."/>
        </authorList>
    </citation>
    <scope>NUCLEOTIDE SEQUENCE [LARGE SCALE GENOMIC DNA]</scope>
    <source>
        <strain evidence="3 4">S4</strain>
    </source>
</reference>
<proteinExistence type="predicted"/>
<name>A0A1Y1X0C9_9FUNG</name>
<keyword evidence="1" id="KW-0472">Membrane</keyword>